<dbReference type="GO" id="GO:0005576">
    <property type="term" value="C:extracellular region"/>
    <property type="evidence" value="ECO:0007669"/>
    <property type="project" value="TreeGrafter"/>
</dbReference>
<feature type="domain" description="Mammalian cell entry C-terminal" evidence="2">
    <location>
        <begin position="120"/>
        <end position="333"/>
    </location>
</feature>
<evidence type="ECO:0000313" key="3">
    <source>
        <dbReference type="EMBL" id="ORV86603.1"/>
    </source>
</evidence>
<comment type="caution">
    <text evidence="3">The sequence shown here is derived from an EMBL/GenBank/DDBJ whole genome shotgun (WGS) entry which is preliminary data.</text>
</comment>
<dbReference type="InterPro" id="IPR003399">
    <property type="entry name" value="Mce/MlaD"/>
</dbReference>
<evidence type="ECO:0000313" key="4">
    <source>
        <dbReference type="Proteomes" id="UP000193622"/>
    </source>
</evidence>
<dbReference type="AlphaFoldDB" id="A0A1X1WJ59"/>
<sequence length="395" mass="41761">MGRFTRPVLGFCSVLTAAAVITLSIGLFRGSFTESVDVVVLSERAGLVMNPDAKVKMRDIQVGTVSAIRDGADGYAVLQLSLDPAAVPMIPANVRVDIASTTVFGAKFVQLIPPATPASESVRQGQVLDAEHVTVEINTVFERLTQLLDAIEPEKLNGILTAIDQGIGGRGGVIGSTIDELNSLLGSVEPHLPALSHDLALAPAVIGTYADAMPDLLSLADNTSELSRTLVDQQQELDKFLLSAIGLTGTGSEVVATNSRPLTEVLRLLLPTTTLLDEYRDAVYCSLATMLDLQKENAPLEKPGAIVLTGFNLAAERYRYPTELPKVAATGGPQCVGLPKLPFETRVPFVVADTGANPFKYNNPGILLNADGLKQFLFGPIAGPPRNTAQIGQPG</sequence>
<dbReference type="Pfam" id="PF11887">
    <property type="entry name" value="Mce4_CUP1"/>
    <property type="match status" value="1"/>
</dbReference>
<dbReference type="PANTHER" id="PTHR33371">
    <property type="entry name" value="INTERMEMBRANE PHOSPHOLIPID TRANSPORT SYSTEM BINDING PROTEIN MLAD-RELATED"/>
    <property type="match status" value="1"/>
</dbReference>
<dbReference type="Proteomes" id="UP000193622">
    <property type="component" value="Unassembled WGS sequence"/>
</dbReference>
<dbReference type="EMBL" id="LQPC01000035">
    <property type="protein sequence ID" value="ORV86603.1"/>
    <property type="molecule type" value="Genomic_DNA"/>
</dbReference>
<evidence type="ECO:0000259" key="2">
    <source>
        <dbReference type="Pfam" id="PF11887"/>
    </source>
</evidence>
<dbReference type="NCBIfam" id="TIGR00996">
    <property type="entry name" value="Mtu_fam_mce"/>
    <property type="match status" value="1"/>
</dbReference>
<dbReference type="InterPro" id="IPR005693">
    <property type="entry name" value="Mce"/>
</dbReference>
<reference evidence="3 4" key="1">
    <citation type="submission" date="2016-01" db="EMBL/GenBank/DDBJ databases">
        <title>The new phylogeny of the genus Mycobacterium.</title>
        <authorList>
            <person name="Tarcisio F."/>
            <person name="Conor M."/>
            <person name="Antonella G."/>
            <person name="Elisabetta G."/>
            <person name="Giulia F.S."/>
            <person name="Sara T."/>
            <person name="Anna F."/>
            <person name="Clotilde B."/>
            <person name="Roberto B."/>
            <person name="Veronica D.S."/>
            <person name="Fabio R."/>
            <person name="Monica P."/>
            <person name="Olivier J."/>
            <person name="Enrico T."/>
            <person name="Nicola S."/>
        </authorList>
    </citation>
    <scope>NUCLEOTIDE SEQUENCE [LARGE SCALE GENOMIC DNA]</scope>
    <source>
        <strain evidence="3 4">DSM 45541</strain>
    </source>
</reference>
<dbReference type="PANTHER" id="PTHR33371:SF19">
    <property type="entry name" value="MCE-FAMILY PROTEIN MCE4A"/>
    <property type="match status" value="1"/>
</dbReference>
<dbReference type="InterPro" id="IPR024516">
    <property type="entry name" value="Mce_C"/>
</dbReference>
<gene>
    <name evidence="3" type="ORF">AWC12_18730</name>
</gene>
<dbReference type="GO" id="GO:0051701">
    <property type="term" value="P:biological process involved in interaction with host"/>
    <property type="evidence" value="ECO:0007669"/>
    <property type="project" value="TreeGrafter"/>
</dbReference>
<dbReference type="InterPro" id="IPR052336">
    <property type="entry name" value="MlaD_Phospholipid_Transporter"/>
</dbReference>
<proteinExistence type="predicted"/>
<evidence type="ECO:0000259" key="1">
    <source>
        <dbReference type="Pfam" id="PF02470"/>
    </source>
</evidence>
<organism evidence="3 4">
    <name type="scientific">Mycolicibacterium iranicum</name>
    <name type="common">Mycobacterium iranicum</name>
    <dbReference type="NCBI Taxonomy" id="912594"/>
    <lineage>
        <taxon>Bacteria</taxon>
        <taxon>Bacillati</taxon>
        <taxon>Actinomycetota</taxon>
        <taxon>Actinomycetes</taxon>
        <taxon>Mycobacteriales</taxon>
        <taxon>Mycobacteriaceae</taxon>
        <taxon>Mycolicibacterium</taxon>
    </lineage>
</organism>
<feature type="domain" description="Mce/MlaD" evidence="1">
    <location>
        <begin position="36"/>
        <end position="114"/>
    </location>
</feature>
<accession>A0A1X1WJ59</accession>
<dbReference type="Pfam" id="PF02470">
    <property type="entry name" value="MlaD"/>
    <property type="match status" value="1"/>
</dbReference>
<name>A0A1X1WJ59_MYCIR</name>
<protein>
    <submittedName>
        <fullName evidence="3">MCE-family protein</fullName>
    </submittedName>
</protein>